<name>A0AAV2I9G8_LYMST</name>
<gene>
    <name evidence="2" type="ORF">GSLYS_00015081001</name>
</gene>
<organism evidence="2 3">
    <name type="scientific">Lymnaea stagnalis</name>
    <name type="common">Great pond snail</name>
    <name type="synonym">Helix stagnalis</name>
    <dbReference type="NCBI Taxonomy" id="6523"/>
    <lineage>
        <taxon>Eukaryota</taxon>
        <taxon>Metazoa</taxon>
        <taxon>Spiralia</taxon>
        <taxon>Lophotrochozoa</taxon>
        <taxon>Mollusca</taxon>
        <taxon>Gastropoda</taxon>
        <taxon>Heterobranchia</taxon>
        <taxon>Euthyneura</taxon>
        <taxon>Panpulmonata</taxon>
        <taxon>Hygrophila</taxon>
        <taxon>Lymnaeoidea</taxon>
        <taxon>Lymnaeidae</taxon>
        <taxon>Lymnaea</taxon>
    </lineage>
</organism>
<reference evidence="2 3" key="1">
    <citation type="submission" date="2024-04" db="EMBL/GenBank/DDBJ databases">
        <authorList>
            <consortium name="Genoscope - CEA"/>
            <person name="William W."/>
        </authorList>
    </citation>
    <scope>NUCLEOTIDE SEQUENCE [LARGE SCALE GENOMIC DNA]</scope>
</reference>
<feature type="non-terminal residue" evidence="2">
    <location>
        <position position="1"/>
    </location>
</feature>
<feature type="compositionally biased region" description="Basic and acidic residues" evidence="1">
    <location>
        <begin position="30"/>
        <end position="58"/>
    </location>
</feature>
<protein>
    <submittedName>
        <fullName evidence="2">Uncharacterized protein</fullName>
    </submittedName>
</protein>
<feature type="compositionally biased region" description="Basic and acidic residues" evidence="1">
    <location>
        <begin position="95"/>
        <end position="104"/>
    </location>
</feature>
<evidence type="ECO:0000256" key="1">
    <source>
        <dbReference type="SAM" id="MobiDB-lite"/>
    </source>
</evidence>
<keyword evidence="3" id="KW-1185">Reference proteome</keyword>
<dbReference type="Proteomes" id="UP001497497">
    <property type="component" value="Unassembled WGS sequence"/>
</dbReference>
<dbReference type="EMBL" id="CAXITT010000435">
    <property type="protein sequence ID" value="CAL1541475.1"/>
    <property type="molecule type" value="Genomic_DNA"/>
</dbReference>
<feature type="region of interest" description="Disordered" evidence="1">
    <location>
        <begin position="1"/>
        <end position="104"/>
    </location>
</feature>
<accession>A0AAV2I9G8</accession>
<dbReference type="AlphaFoldDB" id="A0AAV2I9G8"/>
<feature type="non-terminal residue" evidence="2">
    <location>
        <position position="104"/>
    </location>
</feature>
<comment type="caution">
    <text evidence="2">The sequence shown here is derived from an EMBL/GenBank/DDBJ whole genome shotgun (WGS) entry which is preliminary data.</text>
</comment>
<evidence type="ECO:0000313" key="3">
    <source>
        <dbReference type="Proteomes" id="UP001497497"/>
    </source>
</evidence>
<proteinExistence type="predicted"/>
<sequence length="104" mass="10901">TPRSQRGVDGYEGDKESHGGGHRRRGHSSKTTERAERGDPSGVADKAETVEAAARDNTRVTTVKTSHVDGLPSPKYGVTSTAETNPKVGIAGVSSKEEAETVPT</sequence>
<evidence type="ECO:0000313" key="2">
    <source>
        <dbReference type="EMBL" id="CAL1541475.1"/>
    </source>
</evidence>